<dbReference type="Pfam" id="PF00313">
    <property type="entry name" value="CSD"/>
    <property type="match status" value="1"/>
</dbReference>
<dbReference type="EMBL" id="JBGBPQ010000003">
    <property type="protein sequence ID" value="KAL1526335.1"/>
    <property type="molecule type" value="Genomic_DNA"/>
</dbReference>
<sequence length="513" mass="56098">MAAVLRLALAAAFLTATARGTRSARAHVRMAGGVKQPRPLARRSLEQLSLAAPHLSHLPKLVVFDLDNTLWTPELYTLRQLPVAWKDVWLLDAAEDALFELGSHPRWAGTQVAIASRTSKVAWAHALLASFALPAAGGGEKTVRELISYAEIYVGSKVKHFERLREQSGVPYEEMLFFDDALGGKYGNCEAIAAEGVLSVHTPDGLTTERWREGLRAFSELKASRGSMAHVVMADGSLRSLAGGDGSRQASPRRGGALIEGTVVKYFSDKRYGFIRPNGAKSDVFFHLNSVEKGVEVRPAITVAFELGTNSRGQPECTRVRRAASDRADMVRLRCFSMNQPFASLVAHGYKTLETRNGTMFKDTRGERVLLHVGQRTYPDGGKHQDIMRRAGCSEADISRLTSLPAGFTRGSIVAILELGETDLLDREARCTLAVENQACAYGDEMGQYATRVQRVQWLTSPVSMRGQAGLFDVEVPSTAIPRGWLDGTGESKVTDPSDAEYTETDLVFNLEV</sequence>
<keyword evidence="1" id="KW-0732">Signal</keyword>
<gene>
    <name evidence="3" type="ORF">AB1Y20_015049</name>
</gene>
<evidence type="ECO:0000259" key="2">
    <source>
        <dbReference type="PROSITE" id="PS51857"/>
    </source>
</evidence>
<dbReference type="InterPro" id="IPR015947">
    <property type="entry name" value="PUA-like_sf"/>
</dbReference>
<dbReference type="Gene3D" id="3.40.50.1000">
    <property type="entry name" value="HAD superfamily/HAD-like"/>
    <property type="match status" value="1"/>
</dbReference>
<dbReference type="SFLD" id="SFLDG01131">
    <property type="entry name" value="C1.5.2:_MDP_Like"/>
    <property type="match status" value="1"/>
</dbReference>
<evidence type="ECO:0000313" key="4">
    <source>
        <dbReference type="Proteomes" id="UP001515480"/>
    </source>
</evidence>
<dbReference type="GO" id="GO:0003676">
    <property type="term" value="F:nucleic acid binding"/>
    <property type="evidence" value="ECO:0007669"/>
    <property type="project" value="InterPro"/>
</dbReference>
<dbReference type="SUPFAM" id="SSF56784">
    <property type="entry name" value="HAD-like"/>
    <property type="match status" value="1"/>
</dbReference>
<dbReference type="PROSITE" id="PS51857">
    <property type="entry name" value="CSD_2"/>
    <property type="match status" value="1"/>
</dbReference>
<dbReference type="SUPFAM" id="SSF50249">
    <property type="entry name" value="Nucleic acid-binding proteins"/>
    <property type="match status" value="1"/>
</dbReference>
<keyword evidence="4" id="KW-1185">Reference proteome</keyword>
<dbReference type="SFLD" id="SFLDG01129">
    <property type="entry name" value="C1.5:_HAD__Beta-PGM__Phosphata"/>
    <property type="match status" value="1"/>
</dbReference>
<protein>
    <recommendedName>
        <fullName evidence="2">CSD domain-containing protein</fullName>
    </recommendedName>
</protein>
<dbReference type="InterPro" id="IPR002059">
    <property type="entry name" value="CSP_DNA-bd"/>
</dbReference>
<dbReference type="GO" id="GO:0003993">
    <property type="term" value="F:acid phosphatase activity"/>
    <property type="evidence" value="ECO:0007669"/>
    <property type="project" value="TreeGrafter"/>
</dbReference>
<dbReference type="SUPFAM" id="SSF88697">
    <property type="entry name" value="PUA domain-like"/>
    <property type="match status" value="1"/>
</dbReference>
<dbReference type="PANTHER" id="PTHR17901:SF14">
    <property type="entry name" value="MAGNESIUM-DEPENDENT PHOSPHATASE 1"/>
    <property type="match status" value="1"/>
</dbReference>
<dbReference type="CDD" id="cd04458">
    <property type="entry name" value="CSP_CDS"/>
    <property type="match status" value="1"/>
</dbReference>
<comment type="caution">
    <text evidence="3">The sequence shown here is derived from an EMBL/GenBank/DDBJ whole genome shotgun (WGS) entry which is preliminary data.</text>
</comment>
<feature type="chain" id="PRO_5044199373" description="CSD domain-containing protein" evidence="1">
    <location>
        <begin position="21"/>
        <end position="513"/>
    </location>
</feature>
<dbReference type="Gene3D" id="2.40.50.140">
    <property type="entry name" value="Nucleic acid-binding proteins"/>
    <property type="match status" value="1"/>
</dbReference>
<dbReference type="SFLD" id="SFLDS00003">
    <property type="entry name" value="Haloacid_Dehalogenase"/>
    <property type="match status" value="1"/>
</dbReference>
<reference evidence="3 4" key="1">
    <citation type="journal article" date="2024" name="Science">
        <title>Giant polyketide synthase enzymes in the biosynthesis of giant marine polyether toxins.</title>
        <authorList>
            <person name="Fallon T.R."/>
            <person name="Shende V.V."/>
            <person name="Wierzbicki I.H."/>
            <person name="Pendleton A.L."/>
            <person name="Watervoot N.F."/>
            <person name="Auber R.P."/>
            <person name="Gonzalez D.J."/>
            <person name="Wisecaver J.H."/>
            <person name="Moore B.S."/>
        </authorList>
    </citation>
    <scope>NUCLEOTIDE SEQUENCE [LARGE SCALE GENOMIC DNA]</scope>
    <source>
        <strain evidence="3 4">12B1</strain>
    </source>
</reference>
<accession>A0AB34JWP8</accession>
<feature type="signal peptide" evidence="1">
    <location>
        <begin position="1"/>
        <end position="20"/>
    </location>
</feature>
<proteinExistence type="predicted"/>
<organism evidence="3 4">
    <name type="scientific">Prymnesium parvum</name>
    <name type="common">Toxic golden alga</name>
    <dbReference type="NCBI Taxonomy" id="97485"/>
    <lineage>
        <taxon>Eukaryota</taxon>
        <taxon>Haptista</taxon>
        <taxon>Haptophyta</taxon>
        <taxon>Prymnesiophyceae</taxon>
        <taxon>Prymnesiales</taxon>
        <taxon>Prymnesiaceae</taxon>
        <taxon>Prymnesium</taxon>
    </lineage>
</organism>
<dbReference type="InterPro" id="IPR036412">
    <property type="entry name" value="HAD-like_sf"/>
</dbReference>
<evidence type="ECO:0000313" key="3">
    <source>
        <dbReference type="EMBL" id="KAL1526335.1"/>
    </source>
</evidence>
<dbReference type="PANTHER" id="PTHR17901">
    <property type="entry name" value="MAGNESIUM-DEPENDENT PHOSPHATASE 1 MDP1"/>
    <property type="match status" value="1"/>
</dbReference>
<dbReference type="InterPro" id="IPR023214">
    <property type="entry name" value="HAD_sf"/>
</dbReference>
<name>A0AB34JWP8_PRYPA</name>
<dbReference type="Proteomes" id="UP001515480">
    <property type="component" value="Unassembled WGS sequence"/>
</dbReference>
<dbReference type="AlphaFoldDB" id="A0AB34JWP8"/>
<dbReference type="InterPro" id="IPR012340">
    <property type="entry name" value="NA-bd_OB-fold"/>
</dbReference>
<feature type="domain" description="CSD" evidence="2">
    <location>
        <begin position="258"/>
        <end position="322"/>
    </location>
</feature>
<evidence type="ECO:0000256" key="1">
    <source>
        <dbReference type="SAM" id="SignalP"/>
    </source>
</evidence>
<dbReference type="InterPro" id="IPR010036">
    <property type="entry name" value="MDP_1_eu_arc"/>
</dbReference>
<dbReference type="Pfam" id="PF12689">
    <property type="entry name" value="Acid_PPase"/>
    <property type="match status" value="1"/>
</dbReference>